<evidence type="ECO:0008006" key="4">
    <source>
        <dbReference type="Google" id="ProtNLM"/>
    </source>
</evidence>
<feature type="region of interest" description="Disordered" evidence="1">
    <location>
        <begin position="503"/>
        <end position="535"/>
    </location>
</feature>
<evidence type="ECO:0000313" key="2">
    <source>
        <dbReference type="EMBL" id="KAK3283996.1"/>
    </source>
</evidence>
<gene>
    <name evidence="2" type="ORF">CYMTET_8331</name>
</gene>
<dbReference type="PANTHER" id="PTHR42254:SF1">
    <property type="entry name" value="CALCINEURIN-LIKE PHOSPHOESTERASE DOMAIN-CONTAINING PROTEIN"/>
    <property type="match status" value="1"/>
</dbReference>
<evidence type="ECO:0000313" key="3">
    <source>
        <dbReference type="Proteomes" id="UP001190700"/>
    </source>
</evidence>
<dbReference type="SUPFAM" id="SSF56300">
    <property type="entry name" value="Metallo-dependent phosphatases"/>
    <property type="match status" value="1"/>
</dbReference>
<reference evidence="2 3" key="1">
    <citation type="journal article" date="2015" name="Genome Biol. Evol.">
        <title>Comparative Genomics of a Bacterivorous Green Alga Reveals Evolutionary Causalities and Consequences of Phago-Mixotrophic Mode of Nutrition.</title>
        <authorList>
            <person name="Burns J.A."/>
            <person name="Paasch A."/>
            <person name="Narechania A."/>
            <person name="Kim E."/>
        </authorList>
    </citation>
    <scope>NUCLEOTIDE SEQUENCE [LARGE SCALE GENOMIC DNA]</scope>
    <source>
        <strain evidence="2 3">PLY_AMNH</strain>
    </source>
</reference>
<protein>
    <recommendedName>
        <fullName evidence="4">Calcineurin-like phosphoesterase domain-containing protein</fullName>
    </recommendedName>
</protein>
<dbReference type="AlphaFoldDB" id="A0AAE0LFY7"/>
<organism evidence="2 3">
    <name type="scientific">Cymbomonas tetramitiformis</name>
    <dbReference type="NCBI Taxonomy" id="36881"/>
    <lineage>
        <taxon>Eukaryota</taxon>
        <taxon>Viridiplantae</taxon>
        <taxon>Chlorophyta</taxon>
        <taxon>Pyramimonadophyceae</taxon>
        <taxon>Pyramimonadales</taxon>
        <taxon>Pyramimonadaceae</taxon>
        <taxon>Cymbomonas</taxon>
    </lineage>
</organism>
<evidence type="ECO:0000256" key="1">
    <source>
        <dbReference type="SAM" id="MobiDB-lite"/>
    </source>
</evidence>
<dbReference type="InterPro" id="IPR029052">
    <property type="entry name" value="Metallo-depent_PP-like"/>
</dbReference>
<proteinExistence type="predicted"/>
<dbReference type="Proteomes" id="UP001190700">
    <property type="component" value="Unassembled WGS sequence"/>
</dbReference>
<accession>A0AAE0LFY7</accession>
<feature type="compositionally biased region" description="Low complexity" evidence="1">
    <location>
        <begin position="504"/>
        <end position="528"/>
    </location>
</feature>
<dbReference type="PANTHER" id="PTHR42254">
    <property type="entry name" value="METALLOPHOS DOMAIN-CONTAINING PROTEIN"/>
    <property type="match status" value="1"/>
</dbReference>
<name>A0AAE0LFY7_9CHLO</name>
<keyword evidence="3" id="KW-1185">Reference proteome</keyword>
<sequence>MDEVPAERVIFITDIEGSWQALARSIACLQGRGLRVKVPDSDLGSQFLTSGPLELDPGWALVIGGDLTDRGAESRRIVRALLELKRACPQRCHLLLGNRDIGKIRLTSELATDQLAFADMPRPSWRKDAAASTLAQFLERCEAPNTAGMRLRWFLKCTSGAERGFAFRREELQRECGGDLPSDDAVVASFLDDLAAPHGALRELLHEGVLAYLHPSSGTLFVHGGVVGTFRNLPQHVLGVIPGRAGRVRDVAQWVAKLNEWKDLQLAEWERDPQFFSPQLSAIPYDPVVGTRRGGDALISYAQPNSPWPSCVAAKGAGIDRETRAPKAFPANVNHWLVSSGVRRVCSGHTPQGDTPTLVRGEHDTLMILADTSHSDLKAPDSRGIAAAAVVVHGETTEVCGQCSDGTEYSYFLPQDPWVGEWLLDGRLVKARLSTPSSNCLSTAPKAVYLVARWQGYQIKHERLTLEDLAAIGKATRMEHTASCVSAQLVRLKTTVSVVEGPMTSSTWHSSSSLNTGSDPKESSNSGSSKERSSL</sequence>
<comment type="caution">
    <text evidence="2">The sequence shown here is derived from an EMBL/GenBank/DDBJ whole genome shotgun (WGS) entry which is preliminary data.</text>
</comment>
<dbReference type="EMBL" id="LGRX02002551">
    <property type="protein sequence ID" value="KAK3283996.1"/>
    <property type="molecule type" value="Genomic_DNA"/>
</dbReference>
<dbReference type="Gene3D" id="3.60.21.10">
    <property type="match status" value="1"/>
</dbReference>